<dbReference type="InterPro" id="IPR051458">
    <property type="entry name" value="Cyt/Met_Dipeptidase"/>
</dbReference>
<dbReference type="InterPro" id="IPR011650">
    <property type="entry name" value="Peptidase_M20_dimer"/>
</dbReference>
<dbReference type="Pfam" id="PF01546">
    <property type="entry name" value="Peptidase_M20"/>
    <property type="match status" value="1"/>
</dbReference>
<dbReference type="AlphaFoldDB" id="I7Z8A6"/>
<gene>
    <name evidence="5" type="ORF">WQQ_43270</name>
</gene>
<evidence type="ECO:0000313" key="6">
    <source>
        <dbReference type="Proteomes" id="UP000003704"/>
    </source>
</evidence>
<dbReference type="GO" id="GO:0006508">
    <property type="term" value="P:proteolysis"/>
    <property type="evidence" value="ECO:0007669"/>
    <property type="project" value="UniProtKB-KW"/>
</dbReference>
<reference evidence="5 6" key="1">
    <citation type="journal article" date="2012" name="J. Bacteriol.">
        <title>Genome Sequence of n-Alkane-Degrading Hydrocarboniphaga effusa Strain AP103T (ATCC BAA-332T).</title>
        <authorList>
            <person name="Chang H.K."/>
            <person name="Zylstra G.J."/>
            <person name="Chae J.C."/>
        </authorList>
    </citation>
    <scope>NUCLEOTIDE SEQUENCE [LARGE SCALE GENOMIC DNA]</scope>
    <source>
        <strain evidence="5 6">AP103</strain>
    </source>
</reference>
<name>I7Z8A6_9GAMM</name>
<dbReference type="SUPFAM" id="SSF53187">
    <property type="entry name" value="Zn-dependent exopeptidases"/>
    <property type="match status" value="1"/>
</dbReference>
<proteinExistence type="predicted"/>
<dbReference type="MEROPS" id="M20.A18"/>
<keyword evidence="1" id="KW-0645">Protease</keyword>
<dbReference type="CDD" id="cd05682">
    <property type="entry name" value="M20_dipept_dapE"/>
    <property type="match status" value="1"/>
</dbReference>
<feature type="domain" description="Peptidase M20 dimerisation" evidence="4">
    <location>
        <begin position="210"/>
        <end position="368"/>
    </location>
</feature>
<dbReference type="GO" id="GO:0008233">
    <property type="term" value="F:peptidase activity"/>
    <property type="evidence" value="ECO:0007669"/>
    <property type="project" value="UniProtKB-KW"/>
</dbReference>
<dbReference type="InterPro" id="IPR002933">
    <property type="entry name" value="Peptidase_M20"/>
</dbReference>
<organism evidence="5 6">
    <name type="scientific">Hydrocarboniphaga effusa AP103</name>
    <dbReference type="NCBI Taxonomy" id="1172194"/>
    <lineage>
        <taxon>Bacteria</taxon>
        <taxon>Pseudomonadati</taxon>
        <taxon>Pseudomonadota</taxon>
        <taxon>Gammaproteobacteria</taxon>
        <taxon>Nevskiales</taxon>
        <taxon>Nevskiaceae</taxon>
        <taxon>Hydrocarboniphaga</taxon>
    </lineage>
</organism>
<dbReference type="Gene3D" id="3.30.70.360">
    <property type="match status" value="1"/>
</dbReference>
<evidence type="ECO:0000256" key="1">
    <source>
        <dbReference type="ARBA" id="ARBA00022670"/>
    </source>
</evidence>
<dbReference type="Proteomes" id="UP000003704">
    <property type="component" value="Unassembled WGS sequence"/>
</dbReference>
<dbReference type="PANTHER" id="PTHR43270:SF4">
    <property type="entry name" value="CARNOSINE DIPEPTIDASE 2, ISOFORM A"/>
    <property type="match status" value="1"/>
</dbReference>
<dbReference type="OrthoDB" id="9761532at2"/>
<keyword evidence="3" id="KW-0378">Hydrolase</keyword>
<evidence type="ECO:0000256" key="3">
    <source>
        <dbReference type="ARBA" id="ARBA00022801"/>
    </source>
</evidence>
<evidence type="ECO:0000313" key="5">
    <source>
        <dbReference type="EMBL" id="EIT67892.1"/>
    </source>
</evidence>
<dbReference type="Gene3D" id="3.40.630.10">
    <property type="entry name" value="Zn peptidases"/>
    <property type="match status" value="1"/>
</dbReference>
<dbReference type="GO" id="GO:0046872">
    <property type="term" value="F:metal ion binding"/>
    <property type="evidence" value="ECO:0007669"/>
    <property type="project" value="UniProtKB-KW"/>
</dbReference>
<dbReference type="Pfam" id="PF07687">
    <property type="entry name" value="M20_dimer"/>
    <property type="match status" value="1"/>
</dbReference>
<protein>
    <submittedName>
        <fullName evidence="5">Succinyl-diaminopimelate desuccinylase</fullName>
    </submittedName>
</protein>
<dbReference type="PANTHER" id="PTHR43270">
    <property type="entry name" value="BETA-ALA-HIS DIPEPTIDASE"/>
    <property type="match status" value="1"/>
</dbReference>
<dbReference type="EMBL" id="AKGD01000004">
    <property type="protein sequence ID" value="EIT67892.1"/>
    <property type="molecule type" value="Genomic_DNA"/>
</dbReference>
<sequence length="482" mass="52030">MLDKARIRQHIETLWEDEIVPQLIEYIRIPNKSPMFDPQWAEHGYMDDAVKLMEKWARGKLGSLPGATLEVLRLPGRTPLIVVDVPASDGRVSDDCVILYGHLDKQPEMSGWADGLGPWIPVRKGDKLYGRGGADDGYAIFGSLAALLALSEQKVPHARCVLLIEACEESGSYDLPFYVDHLKARLGSPSLVICLDSGCGNYDQLWLTTSLRGIAGGNLRVQVLEEGVHSGDASGVVASSFRVLRQLLSRLEDETSGAIKPADFHVDIPAQRVEQAQQVAQALGDEVYTKFPFVAGMTPVTSDLSELVLNRTWRPALAVTGVDGLPPLASAGNVLRPQTAVKLSLRLPPTLDGKRASEALKRILEANPPYGAKVTLDVEKSGSGWNAPALSSWLEHAVAEASQDYFGQAPMYMGEGGTIPFMGMLGEKFPAAQFLVTGVLGPHSNAHGPNEFLHLPTGKRVSMVVADVLAKHGAQPANAQSR</sequence>
<dbReference type="STRING" id="1172194.WQQ_43270"/>
<dbReference type="RefSeq" id="WP_007187262.1">
    <property type="nucleotide sequence ID" value="NZ_AKGD01000004.1"/>
</dbReference>
<keyword evidence="2" id="KW-0479">Metal-binding</keyword>
<dbReference type="PATRIC" id="fig|1172194.4.peg.4193"/>
<evidence type="ECO:0000256" key="2">
    <source>
        <dbReference type="ARBA" id="ARBA00022723"/>
    </source>
</evidence>
<keyword evidence="6" id="KW-1185">Reference proteome</keyword>
<evidence type="ECO:0000259" key="4">
    <source>
        <dbReference type="Pfam" id="PF07687"/>
    </source>
</evidence>
<accession>I7Z8A6</accession>
<comment type="caution">
    <text evidence="5">The sequence shown here is derived from an EMBL/GenBank/DDBJ whole genome shotgun (WGS) entry which is preliminary data.</text>
</comment>